<organism evidence="12 13">
    <name type="scientific">Alishewanella tabrizica</name>
    <dbReference type="NCBI Taxonomy" id="671278"/>
    <lineage>
        <taxon>Bacteria</taxon>
        <taxon>Pseudomonadati</taxon>
        <taxon>Pseudomonadota</taxon>
        <taxon>Gammaproteobacteria</taxon>
        <taxon>Alteromonadales</taxon>
        <taxon>Alteromonadaceae</taxon>
        <taxon>Alishewanella</taxon>
    </lineage>
</organism>
<evidence type="ECO:0000256" key="2">
    <source>
        <dbReference type="ARBA" id="ARBA00022448"/>
    </source>
</evidence>
<keyword evidence="4" id="KW-1003">Cell membrane</keyword>
<feature type="transmembrane region" description="Helical" evidence="10">
    <location>
        <begin position="58"/>
        <end position="80"/>
    </location>
</feature>
<feature type="domain" description="RCK C-terminal" evidence="11">
    <location>
        <begin position="403"/>
        <end position="485"/>
    </location>
</feature>
<evidence type="ECO:0000256" key="9">
    <source>
        <dbReference type="ARBA" id="ARBA00023136"/>
    </source>
</evidence>
<reference evidence="13" key="1">
    <citation type="journal article" date="2019" name="Int. J. Syst. Evol. Microbiol.">
        <title>The Global Catalogue of Microorganisms (GCM) 10K type strain sequencing project: providing services to taxonomists for standard genome sequencing and annotation.</title>
        <authorList>
            <consortium name="The Broad Institute Genomics Platform"/>
            <consortium name="The Broad Institute Genome Sequencing Center for Infectious Disease"/>
            <person name="Wu L."/>
            <person name="Ma J."/>
        </authorList>
    </citation>
    <scope>NUCLEOTIDE SEQUENCE [LARGE SCALE GENOMIC DNA]</scope>
    <source>
        <strain evidence="13">KCTC 23723</strain>
    </source>
</reference>
<name>A0ABQ2WI49_9ALTE</name>
<dbReference type="InterPro" id="IPR036721">
    <property type="entry name" value="RCK_C_sf"/>
</dbReference>
<evidence type="ECO:0000256" key="5">
    <source>
        <dbReference type="ARBA" id="ARBA00022538"/>
    </source>
</evidence>
<evidence type="ECO:0000256" key="8">
    <source>
        <dbReference type="ARBA" id="ARBA00023065"/>
    </source>
</evidence>
<feature type="transmembrane region" description="Helical" evidence="10">
    <location>
        <begin position="298"/>
        <end position="322"/>
    </location>
</feature>
<dbReference type="Pfam" id="PF02080">
    <property type="entry name" value="TrkA_C"/>
    <property type="match status" value="1"/>
</dbReference>
<dbReference type="Pfam" id="PF00999">
    <property type="entry name" value="Na_H_Exchanger"/>
    <property type="match status" value="1"/>
</dbReference>
<comment type="caution">
    <text evidence="12">The sequence shown here is derived from an EMBL/GenBank/DDBJ whole genome shotgun (WGS) entry which is preliminary data.</text>
</comment>
<evidence type="ECO:0000256" key="7">
    <source>
        <dbReference type="ARBA" id="ARBA00022989"/>
    </source>
</evidence>
<keyword evidence="7 10" id="KW-1133">Transmembrane helix</keyword>
<feature type="transmembrane region" description="Helical" evidence="10">
    <location>
        <begin position="245"/>
        <end position="263"/>
    </location>
</feature>
<dbReference type="InterPro" id="IPR006037">
    <property type="entry name" value="RCK_C"/>
</dbReference>
<dbReference type="RefSeq" id="WP_189481530.1">
    <property type="nucleotide sequence ID" value="NZ_BMYR01000004.1"/>
</dbReference>
<feature type="transmembrane region" description="Helical" evidence="10">
    <location>
        <begin position="334"/>
        <end position="356"/>
    </location>
</feature>
<dbReference type="EMBL" id="BMYR01000004">
    <property type="protein sequence ID" value="GGW57600.1"/>
    <property type="molecule type" value="Genomic_DNA"/>
</dbReference>
<evidence type="ECO:0000256" key="10">
    <source>
        <dbReference type="SAM" id="Phobius"/>
    </source>
</evidence>
<dbReference type="NCBIfam" id="NF003716">
    <property type="entry name" value="PRK05326.1-3"/>
    <property type="match status" value="1"/>
</dbReference>
<dbReference type="PANTHER" id="PTHR32507:SF7">
    <property type="entry name" value="K(+)_H(+) ANTIPORTER NHAP2"/>
    <property type="match status" value="1"/>
</dbReference>
<keyword evidence="13" id="KW-1185">Reference proteome</keyword>
<dbReference type="NCBIfam" id="NF003714">
    <property type="entry name" value="PRK05326.1-1"/>
    <property type="match status" value="1"/>
</dbReference>
<evidence type="ECO:0000313" key="12">
    <source>
        <dbReference type="EMBL" id="GGW57600.1"/>
    </source>
</evidence>
<protein>
    <submittedName>
        <fullName evidence="12">K+/H+ antiporter</fullName>
    </submittedName>
</protein>
<comment type="subcellular location">
    <subcellularLocation>
        <location evidence="1">Cell membrane</location>
        <topology evidence="1">Multi-pass membrane protein</topology>
    </subcellularLocation>
</comment>
<feature type="transmembrane region" description="Helical" evidence="10">
    <location>
        <begin position="119"/>
        <end position="139"/>
    </location>
</feature>
<accession>A0ABQ2WI49</accession>
<dbReference type="Gene3D" id="3.30.70.1450">
    <property type="entry name" value="Regulator of K+ conductance, C-terminal domain"/>
    <property type="match status" value="1"/>
</dbReference>
<evidence type="ECO:0000256" key="3">
    <source>
        <dbReference type="ARBA" id="ARBA00022449"/>
    </source>
</evidence>
<keyword evidence="8" id="KW-0406">Ion transport</keyword>
<proteinExistence type="predicted"/>
<feature type="transmembrane region" description="Helical" evidence="10">
    <location>
        <begin position="221"/>
        <end position="239"/>
    </location>
</feature>
<dbReference type="InterPro" id="IPR038770">
    <property type="entry name" value="Na+/solute_symporter_sf"/>
</dbReference>
<feature type="transmembrane region" description="Helical" evidence="10">
    <location>
        <begin position="92"/>
        <end position="113"/>
    </location>
</feature>
<dbReference type="InterPro" id="IPR006153">
    <property type="entry name" value="Cation/H_exchanger_TM"/>
</dbReference>
<dbReference type="PROSITE" id="PS51202">
    <property type="entry name" value="RCK_C"/>
    <property type="match status" value="1"/>
</dbReference>
<dbReference type="Gene3D" id="1.20.1530.20">
    <property type="match status" value="1"/>
</dbReference>
<sequence>MFVVDKLILLAAVLILLGIFSSKISARLGLPMLVLFLLVGMLAGEDGIGRIGFDNPHAAHALGTLALALILFDGGLQTPLKSIKQVWKPASMLATFGVLITALITGAAASYILDISLLTGLLLGAIVGSTDAAAVFSLLRNAGIHLNPRLKSTLEIESASNDPMAIFLTVGLLEILVNDMQPGWGLLQMFVLQMGVGAIVGIAVGFAVLKVINRIHLQASGLYPVLVTAAGLLAFGLAANTGGSGFLAIFICGVLIGNTQFAFQRTTFLFHDGLAWLSQITMFVVLGLLVTPSALMDVWWQGVLIATVIVFVARPLAVLPVLKLFGFTMREMTLVSWIGLRGSVPIILAIFPLMFGLPNAELLFTVVFFVVLISATLQGSTLAWVAKRLKLIEQPPAQPPATLEITSLGDVDAEIVEYTLSTHSRAAFRRLSRMALPEGVVVAMITRGEKVIPPRGSTILQPGDHLFIVLKNDYKLFVEQAFAEKGFQSARPVGELRMKGATKLSDIDWCYGYGSELNQGREDITLEHLCRTKLADATAEQAMFSYAGRRFTVAEMLGERVVTVSIEPELALETS</sequence>
<dbReference type="SUPFAM" id="SSF116726">
    <property type="entry name" value="TrkA C-terminal domain-like"/>
    <property type="match status" value="1"/>
</dbReference>
<feature type="transmembrane region" description="Helical" evidence="10">
    <location>
        <begin position="189"/>
        <end position="209"/>
    </location>
</feature>
<keyword evidence="6 10" id="KW-0812">Transmembrane</keyword>
<evidence type="ECO:0000313" key="13">
    <source>
        <dbReference type="Proteomes" id="UP000634667"/>
    </source>
</evidence>
<evidence type="ECO:0000256" key="4">
    <source>
        <dbReference type="ARBA" id="ARBA00022475"/>
    </source>
</evidence>
<keyword evidence="5" id="KW-0630">Potassium</keyword>
<keyword evidence="9 10" id="KW-0472">Membrane</keyword>
<evidence type="ECO:0000256" key="1">
    <source>
        <dbReference type="ARBA" id="ARBA00004651"/>
    </source>
</evidence>
<gene>
    <name evidence="12" type="primary">nhaP</name>
    <name evidence="12" type="ORF">GCM10008111_12100</name>
</gene>
<evidence type="ECO:0000259" key="11">
    <source>
        <dbReference type="PROSITE" id="PS51202"/>
    </source>
</evidence>
<keyword evidence="3" id="KW-0050">Antiport</keyword>
<dbReference type="PANTHER" id="PTHR32507">
    <property type="entry name" value="NA(+)/H(+) ANTIPORTER 1"/>
    <property type="match status" value="1"/>
</dbReference>
<feature type="transmembrane region" description="Helical" evidence="10">
    <location>
        <begin position="362"/>
        <end position="385"/>
    </location>
</feature>
<dbReference type="Proteomes" id="UP000634667">
    <property type="component" value="Unassembled WGS sequence"/>
</dbReference>
<keyword evidence="2" id="KW-0813">Transport</keyword>
<dbReference type="NCBIfam" id="NF003715">
    <property type="entry name" value="PRK05326.1-2"/>
    <property type="match status" value="1"/>
</dbReference>
<keyword evidence="5" id="KW-0633">Potassium transport</keyword>
<evidence type="ECO:0000256" key="6">
    <source>
        <dbReference type="ARBA" id="ARBA00022692"/>
    </source>
</evidence>
<feature type="transmembrane region" description="Helical" evidence="10">
    <location>
        <begin position="275"/>
        <end position="292"/>
    </location>
</feature>